<dbReference type="OrthoDB" id="9776955at2"/>
<reference evidence="3 5" key="2">
    <citation type="submission" date="2017-12" db="EMBL/GenBank/DDBJ databases">
        <title>Comparative Functional Genomics of Dry Heat Resistant strains isolated from the Viking Spacecraft.</title>
        <authorList>
            <person name="Seuylemezian A."/>
            <person name="Cooper K."/>
            <person name="Vaishampayan P."/>
        </authorList>
    </citation>
    <scope>NUCLEOTIDE SEQUENCE [LARGE SCALE GENOMIC DNA]</scope>
    <source>
        <strain evidence="3 5">ATCC 29669</strain>
    </source>
</reference>
<dbReference type="PANTHER" id="PTHR35271:SF1">
    <property type="entry name" value="ABC TRANSPORTER, SUBSTRATE-BINDING LIPOPROTEIN"/>
    <property type="match status" value="1"/>
</dbReference>
<keyword evidence="1" id="KW-0812">Transmembrane</keyword>
<evidence type="ECO:0000313" key="2">
    <source>
        <dbReference type="EMBL" id="PLR84914.1"/>
    </source>
</evidence>
<organism evidence="2 4">
    <name type="scientific">Bacillus canaveralius</name>
    <dbReference type="NCBI Taxonomy" id="1403243"/>
    <lineage>
        <taxon>Bacteria</taxon>
        <taxon>Bacillati</taxon>
        <taxon>Bacillota</taxon>
        <taxon>Bacilli</taxon>
        <taxon>Bacillales</taxon>
        <taxon>Bacillaceae</taxon>
        <taxon>Bacillus</taxon>
    </lineage>
</organism>
<dbReference type="SUPFAM" id="SSF53822">
    <property type="entry name" value="Periplasmic binding protein-like I"/>
    <property type="match status" value="1"/>
</dbReference>
<keyword evidence="5" id="KW-1185">Reference proteome</keyword>
<dbReference type="InterPro" id="IPR028082">
    <property type="entry name" value="Peripla_BP_I"/>
</dbReference>
<evidence type="ECO:0000313" key="5">
    <source>
        <dbReference type="Proteomes" id="UP000235114"/>
    </source>
</evidence>
<evidence type="ECO:0008006" key="6">
    <source>
        <dbReference type="Google" id="ProtNLM"/>
    </source>
</evidence>
<dbReference type="RefSeq" id="WP_101576149.1">
    <property type="nucleotide sequence ID" value="NZ_PGVA01000010.1"/>
</dbReference>
<feature type="transmembrane region" description="Helical" evidence="1">
    <location>
        <begin position="6"/>
        <end position="23"/>
    </location>
</feature>
<reference evidence="2 4" key="1">
    <citation type="submission" date="2017-11" db="EMBL/GenBank/DDBJ databases">
        <title>Comparitive Functional Genomics of Dry Heat Resistant strains isolated from the Viking Spacecraft.</title>
        <authorList>
            <person name="Seuylemezian A."/>
            <person name="Cooper K."/>
            <person name="Vaishampayan P."/>
        </authorList>
    </citation>
    <scope>NUCLEOTIDE SEQUENCE [LARGE SCALE GENOMIC DNA]</scope>
    <source>
        <strain evidence="2 4">M4.6</strain>
    </source>
</reference>
<dbReference type="AlphaFoldDB" id="A0A2N5GPZ4"/>
<dbReference type="CDD" id="cd06325">
    <property type="entry name" value="PBP1_ABC_unchar_transporter"/>
    <property type="match status" value="1"/>
</dbReference>
<dbReference type="Gene3D" id="3.40.50.2300">
    <property type="match status" value="2"/>
</dbReference>
<dbReference type="Pfam" id="PF04392">
    <property type="entry name" value="ABC_sub_bind"/>
    <property type="match status" value="1"/>
</dbReference>
<dbReference type="InterPro" id="IPR007487">
    <property type="entry name" value="ABC_transpt-TYRBP-like"/>
</dbReference>
<proteinExistence type="predicted"/>
<dbReference type="Proteomes" id="UP000235114">
    <property type="component" value="Unassembled WGS sequence"/>
</dbReference>
<evidence type="ECO:0000313" key="3">
    <source>
        <dbReference type="EMBL" id="PLR95816.1"/>
    </source>
</evidence>
<evidence type="ECO:0000313" key="4">
    <source>
        <dbReference type="Proteomes" id="UP000234951"/>
    </source>
</evidence>
<keyword evidence="1" id="KW-1133">Transmembrane helix</keyword>
<dbReference type="EMBL" id="PGVA01000010">
    <property type="protein sequence ID" value="PLR84914.1"/>
    <property type="molecule type" value="Genomic_DNA"/>
</dbReference>
<name>A0A2N5GPZ4_9BACI</name>
<gene>
    <name evidence="2" type="ORF">CU635_05345</name>
    <name evidence="3" type="ORF">CVD25_13590</name>
</gene>
<dbReference type="EMBL" id="PGVD01000036">
    <property type="protein sequence ID" value="PLR95816.1"/>
    <property type="molecule type" value="Genomic_DNA"/>
</dbReference>
<evidence type="ECO:0000256" key="1">
    <source>
        <dbReference type="SAM" id="Phobius"/>
    </source>
</evidence>
<keyword evidence="1" id="KW-0472">Membrane</keyword>
<dbReference type="PANTHER" id="PTHR35271">
    <property type="entry name" value="ABC TRANSPORTER, SUBSTRATE-BINDING LIPOPROTEIN-RELATED"/>
    <property type="match status" value="1"/>
</dbReference>
<sequence length="335" mass="37802">MKLKWYLFFLTILTVSIVLYNYVEKKADSPIKIGVLMIGDSRLEKFSGLKKGMTDLGYDDKDIKFLFKNAYDRKENLINDIDSLLKKNPDVIVTLGGIETLDLQARLENSKQNIPVVFAGVAAPKEIGLIKDYKSPGGQFTGINNYHTSISGKRMEIFHDLVPSIQRFHVLYDEEIETSRLSLEKTREAAGELSITIIPGNVGEPDFFQKIETNLRKGDAIIILPGFRIESLTNEIVQLSKKYGLPVMGLYEQEVEEGYLASYGASFYDQGYQSARYVSLIIQGNSPRDIPVELPDSIRFLVNRQVQEELGINLNKNLLYIADLIDGDGKEENSE</sequence>
<accession>A0A2N5GPZ4</accession>
<protein>
    <recommendedName>
        <fullName evidence="6">ABC transporter substrate-binding protein</fullName>
    </recommendedName>
</protein>
<comment type="caution">
    <text evidence="2">The sequence shown here is derived from an EMBL/GenBank/DDBJ whole genome shotgun (WGS) entry which is preliminary data.</text>
</comment>
<dbReference type="Proteomes" id="UP000234951">
    <property type="component" value="Unassembled WGS sequence"/>
</dbReference>